<proteinExistence type="predicted"/>
<sequence length="116" mass="13604">MSIKDVVNVENAWEIIINRLFNKRQELSTLPKTNKKPIWFSAISDGNIISINKASINEPSSKITAERKLTYTNFKEVYPLFIKRENDEKVSKEVSNKTRNQVYYFSLIGHLVYNYK</sequence>
<protein>
    <submittedName>
        <fullName evidence="1">Uncharacterized protein</fullName>
    </submittedName>
</protein>
<dbReference type="AlphaFoldDB" id="A0A6N2YQQ5"/>
<evidence type="ECO:0000313" key="1">
    <source>
        <dbReference type="EMBL" id="VYT68347.1"/>
    </source>
</evidence>
<gene>
    <name evidence="1" type="ORF">CTLFYP3_00428</name>
</gene>
<dbReference type="EMBL" id="CACRTO010000005">
    <property type="protein sequence ID" value="VYT68347.1"/>
    <property type="molecule type" value="Genomic_DNA"/>
</dbReference>
<name>A0A6N2YQQ5_9CLOT</name>
<dbReference type="RefSeq" id="WP_156624517.1">
    <property type="nucleotide sequence ID" value="NZ_CACRTO010000005.1"/>
</dbReference>
<accession>A0A6N2YQQ5</accession>
<organism evidence="1">
    <name type="scientific">Clostridium tertium</name>
    <dbReference type="NCBI Taxonomy" id="1559"/>
    <lineage>
        <taxon>Bacteria</taxon>
        <taxon>Bacillati</taxon>
        <taxon>Bacillota</taxon>
        <taxon>Clostridia</taxon>
        <taxon>Eubacteriales</taxon>
        <taxon>Clostridiaceae</taxon>
        <taxon>Clostridium</taxon>
    </lineage>
</organism>
<reference evidence="1" key="1">
    <citation type="submission" date="2019-11" db="EMBL/GenBank/DDBJ databases">
        <authorList>
            <person name="Feng L."/>
        </authorList>
    </citation>
    <scope>NUCLEOTIDE SEQUENCE</scope>
    <source>
        <strain evidence="1">CTertiumLFYP3</strain>
    </source>
</reference>